<name>E3BLE7_9VIBR</name>
<protein>
    <submittedName>
        <fullName evidence="1">Uncharacterized protein</fullName>
    </submittedName>
</protein>
<dbReference type="AlphaFoldDB" id="E3BLE7"/>
<comment type="caution">
    <text evidence="1">The sequence shown here is derived from an EMBL/GenBank/DDBJ whole genome shotgun (WGS) entry which is preliminary data.</text>
</comment>
<evidence type="ECO:0000313" key="1">
    <source>
        <dbReference type="EMBL" id="EFP96128.1"/>
    </source>
</evidence>
<sequence>MMVASLLNPVNIENVNRHKKNDKKNFISLRALHYKAHPNLSTKNVDKLPLRF</sequence>
<evidence type="ECO:0000313" key="2">
    <source>
        <dbReference type="Proteomes" id="UP000002943"/>
    </source>
</evidence>
<keyword evidence="2" id="KW-1185">Reference proteome</keyword>
<dbReference type="Proteomes" id="UP000002943">
    <property type="component" value="Unassembled WGS sequence"/>
</dbReference>
<accession>E3BLE7</accession>
<gene>
    <name evidence="1" type="ORF">VIBC2010_02180</name>
</gene>
<organism evidence="1 2">
    <name type="scientific">Vibrio caribbeanicus ATCC BAA-2122</name>
    <dbReference type="NCBI Taxonomy" id="796620"/>
    <lineage>
        <taxon>Bacteria</taxon>
        <taxon>Pseudomonadati</taxon>
        <taxon>Pseudomonadota</taxon>
        <taxon>Gammaproteobacteria</taxon>
        <taxon>Vibrionales</taxon>
        <taxon>Vibrionaceae</taxon>
        <taxon>Vibrio</taxon>
    </lineage>
</organism>
<dbReference type="EMBL" id="AEIU01000080">
    <property type="protein sequence ID" value="EFP96128.1"/>
    <property type="molecule type" value="Genomic_DNA"/>
</dbReference>
<proteinExistence type="predicted"/>
<reference evidence="1 2" key="1">
    <citation type="journal article" date="2012" name="Int. J. Syst. Evol. Microbiol.">
        <title>Vibrio caribbeanicus sp. nov., isolated from the marine sponge Scleritoderma cyanea.</title>
        <authorList>
            <person name="Hoffmann M."/>
            <person name="Monday S.R."/>
            <person name="Allard M.W."/>
            <person name="Strain E.A."/>
            <person name="Whittaker P."/>
            <person name="Naum M."/>
            <person name="McCarthy P.J."/>
            <person name="Lopez J.V."/>
            <person name="Fischer M."/>
            <person name="Brown E.W."/>
        </authorList>
    </citation>
    <scope>NUCLEOTIDE SEQUENCE [LARGE SCALE GENOMIC DNA]</scope>
    <source>
        <strain evidence="1 2">ATCC BAA-2122</strain>
    </source>
</reference>